<accession>A0ABQ6RAG8</accession>
<gene>
    <name evidence="2" type="ORF">ERX35_004720</name>
</gene>
<proteinExistence type="predicted"/>
<organism evidence="2 3">
    <name type="scientific">Macrococcus equipercicus</name>
    <dbReference type="NCBI Taxonomy" id="69967"/>
    <lineage>
        <taxon>Bacteria</taxon>
        <taxon>Bacillati</taxon>
        <taxon>Bacillota</taxon>
        <taxon>Bacilli</taxon>
        <taxon>Bacillales</taxon>
        <taxon>Staphylococcaceae</taxon>
        <taxon>Macrococcus</taxon>
    </lineage>
</organism>
<protein>
    <submittedName>
        <fullName evidence="2">DUF1659 domain-containing protein</fullName>
    </submittedName>
</protein>
<reference evidence="2 3" key="1">
    <citation type="submission" date="2019-09" db="EMBL/GenBank/DDBJ databases">
        <authorList>
            <person name="Mazhar S."/>
            <person name="Altermann E."/>
            <person name="Hill C."/>
            <person name="Mcauliffe O."/>
        </authorList>
    </citation>
    <scope>NUCLEOTIDE SEQUENCE [LARGE SCALE GENOMIC DNA]</scope>
    <source>
        <strain evidence="2 3">ATCC 51831</strain>
    </source>
</reference>
<evidence type="ECO:0000313" key="3">
    <source>
        <dbReference type="Proteomes" id="UP000295735"/>
    </source>
</evidence>
<comment type="caution">
    <text evidence="2">The sequence shown here is derived from an EMBL/GenBank/DDBJ whole genome shotgun (WGS) entry which is preliminary data.</text>
</comment>
<dbReference type="EMBL" id="SCWC02000002">
    <property type="protein sequence ID" value="KAA1040299.1"/>
    <property type="molecule type" value="Genomic_DNA"/>
</dbReference>
<keyword evidence="3" id="KW-1185">Reference proteome</keyword>
<dbReference type="Pfam" id="PF07872">
    <property type="entry name" value="DUF1659"/>
    <property type="match status" value="1"/>
</dbReference>
<dbReference type="InterPro" id="IPR012454">
    <property type="entry name" value="DUF1659"/>
</dbReference>
<evidence type="ECO:0000259" key="1">
    <source>
        <dbReference type="Pfam" id="PF07872"/>
    </source>
</evidence>
<sequence>MLIIEKITCCVYSSSFIRYIECKGGDHMLKEVVLSLTYVADVSESGKEVRKTRRFNQVRMDLTEAQANSFKELIAVLTGEDYVSAEKIETKTV</sequence>
<evidence type="ECO:0000313" key="2">
    <source>
        <dbReference type="EMBL" id="KAA1040299.1"/>
    </source>
</evidence>
<dbReference type="Proteomes" id="UP000295735">
    <property type="component" value="Unassembled WGS sequence"/>
</dbReference>
<name>A0ABQ6RAG8_9STAP</name>
<feature type="domain" description="DUF1659" evidence="1">
    <location>
        <begin position="29"/>
        <end position="92"/>
    </location>
</feature>